<keyword evidence="8" id="KW-1185">Reference proteome</keyword>
<dbReference type="InterPro" id="IPR006139">
    <property type="entry name" value="D-isomer_2_OHA_DH_cat_dom"/>
</dbReference>
<protein>
    <recommendedName>
        <fullName evidence="9">Glycerate dehydrogenase</fullName>
    </recommendedName>
</protein>
<evidence type="ECO:0000256" key="3">
    <source>
        <dbReference type="ARBA" id="ARBA00023027"/>
    </source>
</evidence>
<comment type="similarity">
    <text evidence="1 4">Belongs to the D-isomer specific 2-hydroxyacid dehydrogenase family.</text>
</comment>
<dbReference type="Pfam" id="PF00389">
    <property type="entry name" value="2-Hacid_dh"/>
    <property type="match status" value="1"/>
</dbReference>
<comment type="caution">
    <text evidence="7">The sequence shown here is derived from an EMBL/GenBank/DDBJ whole genome shotgun (WGS) entry which is preliminary data.</text>
</comment>
<dbReference type="PANTHER" id="PTHR43761:SF1">
    <property type="entry name" value="D-ISOMER SPECIFIC 2-HYDROXYACID DEHYDROGENASE CATALYTIC DOMAIN-CONTAINING PROTEIN-RELATED"/>
    <property type="match status" value="1"/>
</dbReference>
<reference evidence="7" key="1">
    <citation type="submission" date="2023-07" db="EMBL/GenBank/DDBJ databases">
        <title>Black Yeasts Isolated from many extreme environments.</title>
        <authorList>
            <person name="Coleine C."/>
            <person name="Stajich J.E."/>
            <person name="Selbmann L."/>
        </authorList>
    </citation>
    <scope>NUCLEOTIDE SEQUENCE</scope>
    <source>
        <strain evidence="7">CCFEE 5485</strain>
    </source>
</reference>
<evidence type="ECO:0000313" key="7">
    <source>
        <dbReference type="EMBL" id="KAK3673900.1"/>
    </source>
</evidence>
<feature type="domain" description="D-isomer specific 2-hydroxyacid dehydrogenase catalytic" evidence="5">
    <location>
        <begin position="24"/>
        <end position="314"/>
    </location>
</feature>
<evidence type="ECO:0000256" key="1">
    <source>
        <dbReference type="ARBA" id="ARBA00005854"/>
    </source>
</evidence>
<evidence type="ECO:0000313" key="8">
    <source>
        <dbReference type="Proteomes" id="UP001274830"/>
    </source>
</evidence>
<dbReference type="PANTHER" id="PTHR43761">
    <property type="entry name" value="D-ISOMER SPECIFIC 2-HYDROXYACID DEHYDROGENASE FAMILY PROTEIN (AFU_ORTHOLOGUE AFUA_1G13630)"/>
    <property type="match status" value="1"/>
</dbReference>
<dbReference type="SUPFAM" id="SSF51735">
    <property type="entry name" value="NAD(P)-binding Rossmann-fold domains"/>
    <property type="match status" value="1"/>
</dbReference>
<dbReference type="GO" id="GO:0016616">
    <property type="term" value="F:oxidoreductase activity, acting on the CH-OH group of donors, NAD or NADP as acceptor"/>
    <property type="evidence" value="ECO:0007669"/>
    <property type="project" value="InterPro"/>
</dbReference>
<evidence type="ECO:0000259" key="6">
    <source>
        <dbReference type="Pfam" id="PF02826"/>
    </source>
</evidence>
<proteinExistence type="inferred from homology"/>
<keyword evidence="3" id="KW-0520">NAD</keyword>
<dbReference type="GO" id="GO:0051287">
    <property type="term" value="F:NAD binding"/>
    <property type="evidence" value="ECO:0007669"/>
    <property type="project" value="InterPro"/>
</dbReference>
<dbReference type="SUPFAM" id="SSF52283">
    <property type="entry name" value="Formate/glycerate dehydrogenase catalytic domain-like"/>
    <property type="match status" value="1"/>
</dbReference>
<dbReference type="InterPro" id="IPR050418">
    <property type="entry name" value="D-iso_2-hydroxyacid_DH_PdxB"/>
</dbReference>
<organism evidence="7 8">
    <name type="scientific">Recurvomyces mirabilis</name>
    <dbReference type="NCBI Taxonomy" id="574656"/>
    <lineage>
        <taxon>Eukaryota</taxon>
        <taxon>Fungi</taxon>
        <taxon>Dikarya</taxon>
        <taxon>Ascomycota</taxon>
        <taxon>Pezizomycotina</taxon>
        <taxon>Dothideomycetes</taxon>
        <taxon>Dothideomycetidae</taxon>
        <taxon>Mycosphaerellales</taxon>
        <taxon>Teratosphaeriaceae</taxon>
        <taxon>Recurvomyces</taxon>
    </lineage>
</organism>
<gene>
    <name evidence="7" type="ORF">LTR78_006102</name>
</gene>
<keyword evidence="2 4" id="KW-0560">Oxidoreductase</keyword>
<accession>A0AAE1C0H8</accession>
<sequence length="317" mass="34540">MAGTHHIVLLDNWVSPPNVDFDHRVTQYKSTSPDQLPERIRDATIVVSSYTQVTRAGIEATRHLQLVACNSTGTNQVDKVALKERNIPLCHVPAQNTDSVSEHAFALYFALRRQIIPMHELTMADQAWSMGPAFQRFPRAPRTNSEETLVVIGYGAIGKKIESIGKALQMQVLIAERKGAESIRDGRMEFHQALTKGTIFMVVAPLDDESRNMIAASELGIIDDTALIINVGRGGTVSEHDLANALKGGKIGGAACDAFSEEPATRVNCPLLDPTIPNLILSPHVAWYSSRTIKGTIEVQKANLEAFVAGKAINVVL</sequence>
<evidence type="ECO:0000256" key="2">
    <source>
        <dbReference type="ARBA" id="ARBA00023002"/>
    </source>
</evidence>
<dbReference type="EMBL" id="JAUTXT010000022">
    <property type="protein sequence ID" value="KAK3673900.1"/>
    <property type="molecule type" value="Genomic_DNA"/>
</dbReference>
<evidence type="ECO:0008006" key="9">
    <source>
        <dbReference type="Google" id="ProtNLM"/>
    </source>
</evidence>
<dbReference type="Pfam" id="PF02826">
    <property type="entry name" value="2-Hacid_dh_C"/>
    <property type="match status" value="1"/>
</dbReference>
<dbReference type="InterPro" id="IPR006140">
    <property type="entry name" value="D-isomer_DH_NAD-bd"/>
</dbReference>
<dbReference type="AlphaFoldDB" id="A0AAE1C0H8"/>
<dbReference type="Proteomes" id="UP001274830">
    <property type="component" value="Unassembled WGS sequence"/>
</dbReference>
<feature type="domain" description="D-isomer specific 2-hydroxyacid dehydrogenase NAD-binding" evidence="6">
    <location>
        <begin position="106"/>
        <end position="286"/>
    </location>
</feature>
<evidence type="ECO:0000256" key="4">
    <source>
        <dbReference type="RuleBase" id="RU003719"/>
    </source>
</evidence>
<dbReference type="Gene3D" id="3.40.50.720">
    <property type="entry name" value="NAD(P)-binding Rossmann-like Domain"/>
    <property type="match status" value="2"/>
</dbReference>
<dbReference type="InterPro" id="IPR036291">
    <property type="entry name" value="NAD(P)-bd_dom_sf"/>
</dbReference>
<name>A0AAE1C0H8_9PEZI</name>
<evidence type="ECO:0000259" key="5">
    <source>
        <dbReference type="Pfam" id="PF00389"/>
    </source>
</evidence>